<dbReference type="GO" id="GO:0008270">
    <property type="term" value="F:zinc ion binding"/>
    <property type="evidence" value="ECO:0007669"/>
    <property type="project" value="InterPro"/>
</dbReference>
<evidence type="ECO:0000256" key="1">
    <source>
        <dbReference type="ARBA" id="ARBA00023242"/>
    </source>
</evidence>
<dbReference type="EMBL" id="FJOG01000071">
    <property type="protein sequence ID" value="CZR69467.1"/>
    <property type="molecule type" value="Genomic_DNA"/>
</dbReference>
<protein>
    <submittedName>
        <fullName evidence="3">Uncharacterized protein</fullName>
    </submittedName>
</protein>
<evidence type="ECO:0000313" key="3">
    <source>
        <dbReference type="EMBL" id="CZR69467.1"/>
    </source>
</evidence>
<evidence type="ECO:0000313" key="4">
    <source>
        <dbReference type="Proteomes" id="UP000184330"/>
    </source>
</evidence>
<evidence type="ECO:0000256" key="2">
    <source>
        <dbReference type="SAM" id="MobiDB-lite"/>
    </source>
</evidence>
<sequence length="354" mass="40236">MAHPVVELVHRSATRRKACAGCIKAKRRCDLTIPACSRCTTRKLSGSAGTNAVGRLSPASPSPKGEGPTSPPTLETSSPSDAMVLLPQESSTVELINGILPPSPYDSFPFPERTVVEPFRIDYCNFEFQRCVFSLVLENRTLFIHPDLYQDTMPDLYQDLLGVCAMYAQKTVQNSVFVFRMLFLKLSKLRSESKSFVRVEEWLLAVQSLILYQVIRMFDGDPQQKADAERDFDLLEDWTTKLQHESNLWIDGSLHRQWVVVESIRRTIMVSVLLRSLYSAMKSGIGEYGLLLSSLPVSENQSRWEQVEEVDPKASRLVTYWDFCEDWNKGKVKTLDVYEMLLLRVCHLAVTDVQ</sequence>
<dbReference type="OrthoDB" id="4216928at2759"/>
<dbReference type="GO" id="GO:0000981">
    <property type="term" value="F:DNA-binding transcription factor activity, RNA polymerase II-specific"/>
    <property type="evidence" value="ECO:0007669"/>
    <property type="project" value="InterPro"/>
</dbReference>
<feature type="region of interest" description="Disordered" evidence="2">
    <location>
        <begin position="42"/>
        <end position="80"/>
    </location>
</feature>
<keyword evidence="4" id="KW-1185">Reference proteome</keyword>
<dbReference type="InterPro" id="IPR036864">
    <property type="entry name" value="Zn2-C6_fun-type_DNA-bd_sf"/>
</dbReference>
<organism evidence="3 4">
    <name type="scientific">Phialocephala subalpina</name>
    <dbReference type="NCBI Taxonomy" id="576137"/>
    <lineage>
        <taxon>Eukaryota</taxon>
        <taxon>Fungi</taxon>
        <taxon>Dikarya</taxon>
        <taxon>Ascomycota</taxon>
        <taxon>Pezizomycotina</taxon>
        <taxon>Leotiomycetes</taxon>
        <taxon>Helotiales</taxon>
        <taxon>Mollisiaceae</taxon>
        <taxon>Phialocephala</taxon>
        <taxon>Phialocephala fortinii species complex</taxon>
    </lineage>
</organism>
<keyword evidence="1" id="KW-0539">Nucleus</keyword>
<dbReference type="STRING" id="576137.A0A1L7XWT0"/>
<gene>
    <name evidence="3" type="ORF">PAC_19367</name>
</gene>
<dbReference type="Proteomes" id="UP000184330">
    <property type="component" value="Unassembled WGS sequence"/>
</dbReference>
<dbReference type="InterPro" id="IPR001138">
    <property type="entry name" value="Zn2Cys6_DnaBD"/>
</dbReference>
<dbReference type="AlphaFoldDB" id="A0A1L7XWT0"/>
<reference evidence="3 4" key="1">
    <citation type="submission" date="2016-03" db="EMBL/GenBank/DDBJ databases">
        <authorList>
            <person name="Ploux O."/>
        </authorList>
    </citation>
    <scope>NUCLEOTIDE SEQUENCE [LARGE SCALE GENOMIC DNA]</scope>
    <source>
        <strain evidence="3 4">UAMH 11012</strain>
    </source>
</reference>
<accession>A0A1L7XWT0</accession>
<proteinExistence type="predicted"/>
<dbReference type="CDD" id="cd00067">
    <property type="entry name" value="GAL4"/>
    <property type="match status" value="1"/>
</dbReference>
<dbReference type="SUPFAM" id="SSF57701">
    <property type="entry name" value="Zn2/Cys6 DNA-binding domain"/>
    <property type="match status" value="1"/>
</dbReference>
<name>A0A1L7XWT0_9HELO</name>